<evidence type="ECO:0000256" key="8">
    <source>
        <dbReference type="ARBA" id="ARBA00023212"/>
    </source>
</evidence>
<evidence type="ECO:0000256" key="3">
    <source>
        <dbReference type="ARBA" id="ARBA00004245"/>
    </source>
</evidence>
<dbReference type="InterPro" id="IPR024395">
    <property type="entry name" value="CLASP_N_dom"/>
</dbReference>
<protein>
    <recommendedName>
        <fullName evidence="11">Pre-mRNA-processing factor 39</fullName>
    </recommendedName>
    <alternativeName>
        <fullName evidence="12">PRP39 homolog</fullName>
    </alternativeName>
</protein>
<dbReference type="Proteomes" id="UP001474421">
    <property type="component" value="Unassembled WGS sequence"/>
</dbReference>
<feature type="region of interest" description="Disordered" evidence="15">
    <location>
        <begin position="1536"/>
        <end position="1564"/>
    </location>
</feature>
<gene>
    <name evidence="17" type="ORF">NXF25_000430</name>
</gene>
<feature type="region of interest" description="Disordered" evidence="15">
    <location>
        <begin position="972"/>
        <end position="1000"/>
    </location>
</feature>
<dbReference type="FunFam" id="1.25.40.10:FF:000063">
    <property type="entry name" value="Pre-mRNA processing factor 39"/>
    <property type="match status" value="1"/>
</dbReference>
<dbReference type="Gene3D" id="1.25.40.10">
    <property type="entry name" value="Tetratricopeptide repeat domain"/>
    <property type="match status" value="2"/>
</dbReference>
<keyword evidence="7" id="KW-0508">mRNA splicing</keyword>
<keyword evidence="9" id="KW-0539">Nucleus</keyword>
<keyword evidence="4" id="KW-0963">Cytoplasm</keyword>
<dbReference type="SUPFAM" id="SSF48452">
    <property type="entry name" value="TPR-like"/>
    <property type="match status" value="1"/>
</dbReference>
<dbReference type="GO" id="GO:0031110">
    <property type="term" value="P:regulation of microtubule polymerization or depolymerization"/>
    <property type="evidence" value="ECO:0007669"/>
    <property type="project" value="UniProtKB-ARBA"/>
</dbReference>
<evidence type="ECO:0000256" key="10">
    <source>
        <dbReference type="ARBA" id="ARBA00038019"/>
    </source>
</evidence>
<comment type="caution">
    <text evidence="17">The sequence shown here is derived from an EMBL/GenBank/DDBJ whole genome shotgun (WGS) entry which is preliminary data.</text>
</comment>
<organism evidence="17 18">
    <name type="scientific">Crotalus adamanteus</name>
    <name type="common">Eastern diamondback rattlesnake</name>
    <dbReference type="NCBI Taxonomy" id="8729"/>
    <lineage>
        <taxon>Eukaryota</taxon>
        <taxon>Metazoa</taxon>
        <taxon>Chordata</taxon>
        <taxon>Craniata</taxon>
        <taxon>Vertebrata</taxon>
        <taxon>Euteleostomi</taxon>
        <taxon>Lepidosauria</taxon>
        <taxon>Squamata</taxon>
        <taxon>Bifurcata</taxon>
        <taxon>Unidentata</taxon>
        <taxon>Episquamata</taxon>
        <taxon>Toxicofera</taxon>
        <taxon>Serpentes</taxon>
        <taxon>Colubroidea</taxon>
        <taxon>Viperidae</taxon>
        <taxon>Crotalinae</taxon>
        <taxon>Crotalus</taxon>
    </lineage>
</organism>
<dbReference type="InterPro" id="IPR016024">
    <property type="entry name" value="ARM-type_fold"/>
</dbReference>
<feature type="compositionally biased region" description="Polar residues" evidence="15">
    <location>
        <begin position="487"/>
        <end position="502"/>
    </location>
</feature>
<feature type="compositionally biased region" description="Gly residues" evidence="15">
    <location>
        <begin position="10"/>
        <end position="24"/>
    </location>
</feature>
<feature type="repeat" description="HEAT" evidence="13">
    <location>
        <begin position="224"/>
        <end position="260"/>
    </location>
</feature>
<dbReference type="GO" id="GO:0005881">
    <property type="term" value="C:cytoplasmic microtubule"/>
    <property type="evidence" value="ECO:0007669"/>
    <property type="project" value="TreeGrafter"/>
</dbReference>
<dbReference type="FunFam" id="1.25.40.10:FF:000091">
    <property type="entry name" value="Pre-mRNA-processing factor 39"/>
    <property type="match status" value="1"/>
</dbReference>
<comment type="function">
    <text evidence="1">Involved in pre-mRNA splicing.</text>
</comment>
<evidence type="ECO:0000259" key="16">
    <source>
        <dbReference type="SMART" id="SM01349"/>
    </source>
</evidence>
<feature type="region of interest" description="Disordered" evidence="15">
    <location>
        <begin position="1239"/>
        <end position="1267"/>
    </location>
</feature>
<feature type="compositionally biased region" description="Basic and acidic residues" evidence="15">
    <location>
        <begin position="1540"/>
        <end position="1563"/>
    </location>
</feature>
<evidence type="ECO:0000256" key="11">
    <source>
        <dbReference type="ARBA" id="ARBA00067962"/>
    </source>
</evidence>
<feature type="region of interest" description="Disordered" evidence="15">
    <location>
        <begin position="524"/>
        <end position="592"/>
    </location>
</feature>
<feature type="domain" description="TOG" evidence="16">
    <location>
        <begin position="1279"/>
        <end position="1514"/>
    </location>
</feature>
<dbReference type="EMBL" id="JAOTOJ010000001">
    <property type="protein sequence ID" value="KAK9409255.1"/>
    <property type="molecule type" value="Genomic_DNA"/>
</dbReference>
<feature type="region of interest" description="Disordered" evidence="15">
    <location>
        <begin position="1577"/>
        <end position="1611"/>
    </location>
</feature>
<keyword evidence="18" id="KW-1185">Reference proteome</keyword>
<dbReference type="InterPro" id="IPR021133">
    <property type="entry name" value="HEAT_type_2"/>
</dbReference>
<comment type="subcellular location">
    <subcellularLocation>
        <location evidence="3">Cytoplasm</location>
        <location evidence="3">Cytoskeleton</location>
    </subcellularLocation>
    <subcellularLocation>
        <location evidence="2">Nucleus</location>
    </subcellularLocation>
</comment>
<dbReference type="GO" id="GO:0005929">
    <property type="term" value="C:cilium"/>
    <property type="evidence" value="ECO:0007669"/>
    <property type="project" value="TreeGrafter"/>
</dbReference>
<dbReference type="PROSITE" id="PS50077">
    <property type="entry name" value="HEAT_REPEAT"/>
    <property type="match status" value="1"/>
</dbReference>
<evidence type="ECO:0000256" key="12">
    <source>
        <dbReference type="ARBA" id="ARBA00080852"/>
    </source>
</evidence>
<accession>A0AAW1C4Q8</accession>
<name>A0AAW1C4Q8_CROAD</name>
<feature type="compositionally biased region" description="Polar residues" evidence="15">
    <location>
        <begin position="1580"/>
        <end position="1592"/>
    </location>
</feature>
<dbReference type="SUPFAM" id="SSF48371">
    <property type="entry name" value="ARM repeat"/>
    <property type="match status" value="1"/>
</dbReference>
<dbReference type="Pfam" id="PF23241">
    <property type="entry name" value="HAT_PRP39_C"/>
    <property type="match status" value="1"/>
</dbReference>
<feature type="compositionally biased region" description="Polar residues" evidence="15">
    <location>
        <begin position="1251"/>
        <end position="1262"/>
    </location>
</feature>
<evidence type="ECO:0000256" key="7">
    <source>
        <dbReference type="ARBA" id="ARBA00023187"/>
    </source>
</evidence>
<evidence type="ECO:0000256" key="15">
    <source>
        <dbReference type="SAM" id="MobiDB-lite"/>
    </source>
</evidence>
<dbReference type="GO" id="GO:0006397">
    <property type="term" value="P:mRNA processing"/>
    <property type="evidence" value="ECO:0007669"/>
    <property type="project" value="UniProtKB-KW"/>
</dbReference>
<keyword evidence="5" id="KW-0507">mRNA processing</keyword>
<evidence type="ECO:0000256" key="1">
    <source>
        <dbReference type="ARBA" id="ARBA00003777"/>
    </source>
</evidence>
<feature type="compositionally biased region" description="Basic and acidic residues" evidence="15">
    <location>
        <begin position="911"/>
        <end position="927"/>
    </location>
</feature>
<sequence>MAREEEQEGGASGGGGGGGGAGGRGAREQWEALDASFLAGRVPSPTQPGATLRFGLVPSELHARLLDQQDYRGRVGAMEQLKRVLGEAPGAALACLPPPNLLGLLSLLRALLDDSNFKVALGALEGLRLLAVRLGPAAGSRSRLEPLVAAAAKVLGDAKLAIRQEYHQLFLGLMRAAGPQPVLDLLLRPEHLQHRNSRVREVVLAISIAALLTFPSEDFELPKLVAALAPALADSKRRVRHAALEAFAVLASALGPGRTSLIFKAVDVVELQDNCEGVMSAVQARLARKTLPKLTDQWFVEYAVPLPSSANGRGFHLPHGADTDWLLEGNRIQSAHSYSGETAGSFTPFADHAVCPRRVLSAGKGKLPWESERPGNQTCFAKGSEPCLTSNDFLYSPKLRASQGVMASHQPHISGKSNLLGFSHSCGKSGSVDSDLQFLGLSSPWQDKVCTSLNFKPQRTFCSPPEHTSPLLGCHTSQGTFILPSYPFSSPRQSPKHTSPPTDSLKKSQDHAVNFSNSWPLKSFEGLPKPTHQKKFSSPISGEEAEVKPQDTPPIQLKPAFVRTPASRRGLSGTKPVPPIPRGVSPLPDKIEISSMGRKNGELEDMWLNERDKKLAIDLSELNINERELDEEEMHSSLRSLRNSAAKKRAKLNGSTSDLESPDSVLKLDLTSESPSCLSSPSTSSYSESGVYSLESVTSPLSTAPQGLRTISDIFYLPGSNSRPTKLSPARNRNSIIVEQNPSAGTRFHEKATSYVSVSSQHLSCGNGSGDYEDDKQKVLSPASLKGQSKEYQMHCKSTKGFTGPSSSLHQLNSLEYISPSALSEDSVVIVGKGMFESPSLLPTYGQSIIFSMENGDAPSFKPKMESLSGIYGRAVQQQNSAPCIDVENERDMKVALSKSAREKMRQKKREGKEHQQIRDPGKKESNPWELLKISESEKMTTESRNIAFSPLLKRTSSIKKAQPLILIDSVAGEDSPDPQMPFKDQTSVTHSSEIMEPSDLRPFPKPEVALLEALQYVADNDWEKKIEGLNSIRCLSAYHSDALTAKLHETSLAVVQEVKNLRSVVSRAAVVCLGDLFNYLKKSMDQELDNTVKVLLHKAGESNTFIREDVDKALKAMVNNVTPARALSSLINGGQSHLNIAVRRCTAQHLSDVVEHMGPGRILSGIKDITDKILSAVAKFVQDSSQETRYYGRKMLFTLMTHTDFDKMLEKHVLPKDLPYVKETVSNLRQKGLGEMPIVTPSAKGRRSHTGNIDNSRSNMSRKVLSASDREIREIHDMSRKLVPRNALENAEYVKFITTLLNAKDFRDRINGIKQLLEDTENNQDLVVANIVKIFDAFKSRLHDSNSKVNQVALETMHQLIPLLKEKLSPVINMLIPALVDNNLNSKNPGIYAAATNVIQALCQHLDNYLLLQPFCTKAQFLNGKAKQDITEKLAELVVELYPRKPHAVEQKVLRVVFRVSSWALPRMRLFLPAGSASQIGPQKEALNLTHLRSTLRRVDRRPFRESGRRLSGRDRWQRTRARLLHKDIKVSVAMQSSEHIEDSSSLKSENMGKDTEAKNEQPADFSTEIMSVMEMEQSPDNSPAANSQEETVQDTEIPDTETVKTSDSENSFPADFDKFWKVVETNPQDFTGWVYLLQYVEQENHLPAASKAFDSFFTHYPYCYGYWKKYADLEKRHNNMKQADEVYRRGLQAIPLSVDLWIHYINFLKETLDSSDVETVGTIRGTYEHAVLAAGTDFRSDKLWEMYINWENEEGNLRAVTTIFDRILGIPTQLYSHHFQRFKEHVQNNLPRDLLSTEQFIQLRRELASTANNHNGEDELPGDNQPSGTEDITDPAKLITEIENMRHRIIEIHQEIFNHNEHEVSKRWTFEEGIKRPYFHVKPLEKTQLKNWKEYLDFEIENGTHERVVVLFERCVISCALYEEFWIKYAKYMENHSIEGVRHVYSRACTIHLSKKPMVHLLWAAFEEQQGNINEARRILKIFEENVSGLAMIRLRRVSLERRHGNMEEAEHLLQEAVKNAKSNYEASFFAVKLARHLFKIQKSLPKARKVLLEAIDRDKDNPKLYLNLLEIEYSGDLKQNEENIILCFDSAINGTLPVKMRIIFSQRKVEFLEDFGLDVNKLLDAYEEHQALLKEQESLKRKAENGCEEPDEKRIQSDEAGLMSGQVADGDMQANQAAYNYNAWYQYNYSNAWNYGQYYQSSST</sequence>
<dbReference type="PANTHER" id="PTHR21567:SF6">
    <property type="entry name" value="TOG ARRAY REGULATOR OF AXONEMAL MICROTUBULES PROTEIN 1"/>
    <property type="match status" value="1"/>
</dbReference>
<feature type="domain" description="TOG" evidence="16">
    <location>
        <begin position="46"/>
        <end position="281"/>
    </location>
</feature>
<dbReference type="GO" id="GO:0008380">
    <property type="term" value="P:RNA splicing"/>
    <property type="evidence" value="ECO:0007669"/>
    <property type="project" value="UniProtKB-KW"/>
</dbReference>
<keyword evidence="14" id="KW-0175">Coiled coil</keyword>
<dbReference type="GO" id="GO:0000226">
    <property type="term" value="P:microtubule cytoskeleton organization"/>
    <property type="evidence" value="ECO:0007669"/>
    <property type="project" value="TreeGrafter"/>
</dbReference>
<evidence type="ECO:0000313" key="18">
    <source>
        <dbReference type="Proteomes" id="UP001474421"/>
    </source>
</evidence>
<evidence type="ECO:0000313" key="17">
    <source>
        <dbReference type="EMBL" id="KAK9409255.1"/>
    </source>
</evidence>
<evidence type="ECO:0000256" key="13">
    <source>
        <dbReference type="PROSITE-ProRule" id="PRU00103"/>
    </source>
</evidence>
<keyword evidence="6" id="KW-0677">Repeat</keyword>
<feature type="region of interest" description="Disordered" evidence="15">
    <location>
        <begin position="485"/>
        <end position="510"/>
    </location>
</feature>
<evidence type="ECO:0000256" key="5">
    <source>
        <dbReference type="ARBA" id="ARBA00022664"/>
    </source>
</evidence>
<dbReference type="PANTHER" id="PTHR21567">
    <property type="entry name" value="CLASP"/>
    <property type="match status" value="1"/>
</dbReference>
<evidence type="ECO:0000256" key="4">
    <source>
        <dbReference type="ARBA" id="ARBA00022490"/>
    </source>
</evidence>
<dbReference type="InterPro" id="IPR059164">
    <property type="entry name" value="HAT_PRP39_C"/>
</dbReference>
<feature type="domain" description="TOG" evidence="16">
    <location>
        <begin position="1000"/>
        <end position="1235"/>
    </location>
</feature>
<dbReference type="InterPro" id="IPR011990">
    <property type="entry name" value="TPR-like_helical_dom_sf"/>
</dbReference>
<dbReference type="Pfam" id="PF23240">
    <property type="entry name" value="HAT_PRP39_N"/>
    <property type="match status" value="1"/>
</dbReference>
<dbReference type="GO" id="GO:0005634">
    <property type="term" value="C:nucleus"/>
    <property type="evidence" value="ECO:0007669"/>
    <property type="project" value="UniProtKB-SubCell"/>
</dbReference>
<dbReference type="InterPro" id="IPR003107">
    <property type="entry name" value="HAT"/>
</dbReference>
<comment type="similarity">
    <text evidence="10">Belongs to the PRP39 family.</text>
</comment>
<feature type="coiled-coil region" evidence="14">
    <location>
        <begin position="2122"/>
        <end position="2149"/>
    </location>
</feature>
<keyword evidence="8" id="KW-0206">Cytoskeleton</keyword>
<evidence type="ECO:0000256" key="2">
    <source>
        <dbReference type="ARBA" id="ARBA00004123"/>
    </source>
</evidence>
<dbReference type="SUPFAM" id="SSF48439">
    <property type="entry name" value="Protein prenylyltransferase"/>
    <property type="match status" value="1"/>
</dbReference>
<evidence type="ECO:0000256" key="14">
    <source>
        <dbReference type="SAM" id="Coils"/>
    </source>
</evidence>
<evidence type="ECO:0000256" key="9">
    <source>
        <dbReference type="ARBA" id="ARBA00023242"/>
    </source>
</evidence>
<feature type="region of interest" description="Disordered" evidence="15">
    <location>
        <begin position="900"/>
        <end position="927"/>
    </location>
</feature>
<dbReference type="SMART" id="SM01349">
    <property type="entry name" value="TOG"/>
    <property type="match status" value="3"/>
</dbReference>
<dbReference type="Gene3D" id="1.25.10.10">
    <property type="entry name" value="Leucine-rich Repeat Variant"/>
    <property type="match status" value="3"/>
</dbReference>
<dbReference type="InterPro" id="IPR034085">
    <property type="entry name" value="TOG"/>
</dbReference>
<proteinExistence type="inferred from homology"/>
<dbReference type="GO" id="GO:0008017">
    <property type="term" value="F:microtubule binding"/>
    <property type="evidence" value="ECO:0007669"/>
    <property type="project" value="TreeGrafter"/>
</dbReference>
<feature type="region of interest" description="Disordered" evidence="15">
    <location>
        <begin position="1813"/>
        <end position="1834"/>
    </location>
</feature>
<dbReference type="Pfam" id="PF21040">
    <property type="entry name" value="CEP104-like_TOG"/>
    <property type="match status" value="1"/>
</dbReference>
<feature type="region of interest" description="Disordered" evidence="15">
    <location>
        <begin position="1"/>
        <end position="26"/>
    </location>
</feature>
<evidence type="ECO:0000256" key="6">
    <source>
        <dbReference type="ARBA" id="ARBA00022737"/>
    </source>
</evidence>
<dbReference type="Pfam" id="PF12348">
    <property type="entry name" value="CLASP_N"/>
    <property type="match status" value="1"/>
</dbReference>
<reference evidence="17 18" key="1">
    <citation type="journal article" date="2024" name="Proc. Natl. Acad. Sci. U.S.A.">
        <title>The genetic regulatory architecture and epigenomic basis for age-related changes in rattlesnake venom.</title>
        <authorList>
            <person name="Hogan M.P."/>
            <person name="Holding M.L."/>
            <person name="Nystrom G.S."/>
            <person name="Colston T.J."/>
            <person name="Bartlett D.A."/>
            <person name="Mason A.J."/>
            <person name="Ellsworth S.A."/>
            <person name="Rautsaw R.M."/>
            <person name="Lawrence K.C."/>
            <person name="Strickland J.L."/>
            <person name="He B."/>
            <person name="Fraser P."/>
            <person name="Margres M.J."/>
            <person name="Gilbert D.M."/>
            <person name="Gibbs H.L."/>
            <person name="Parkinson C.L."/>
            <person name="Rokyta D.R."/>
        </authorList>
    </citation>
    <scope>NUCLEOTIDE SEQUENCE [LARGE SCALE GENOMIC DNA]</scope>
    <source>
        <strain evidence="17">DRR0105</strain>
    </source>
</reference>
<dbReference type="GO" id="GO:1902903">
    <property type="term" value="P:regulation of supramolecular fiber organization"/>
    <property type="evidence" value="ECO:0007669"/>
    <property type="project" value="UniProtKB-ARBA"/>
</dbReference>
<dbReference type="SMART" id="SM00386">
    <property type="entry name" value="HAT"/>
    <property type="match status" value="7"/>
</dbReference>
<dbReference type="InterPro" id="IPR011989">
    <property type="entry name" value="ARM-like"/>
</dbReference>